<organism evidence="1 2">
    <name type="scientific">Legionella maceachernii</name>
    <dbReference type="NCBI Taxonomy" id="466"/>
    <lineage>
        <taxon>Bacteria</taxon>
        <taxon>Pseudomonadati</taxon>
        <taxon>Pseudomonadota</taxon>
        <taxon>Gammaproteobacteria</taxon>
        <taxon>Legionellales</taxon>
        <taxon>Legionellaceae</taxon>
        <taxon>Legionella</taxon>
    </lineage>
</organism>
<dbReference type="EMBL" id="LNYL01000027">
    <property type="protein sequence ID" value="KTD28041.1"/>
    <property type="molecule type" value="Genomic_DNA"/>
</dbReference>
<sequence>MLEYYLKLLDSFKERQTSKLLRSIRQQILAKIQSPYFNPAIQTYFKKTNKFGEPFTDFASEPKQVTQIKEVINGIYHAELAFRDLETVNLRNSVNWLADFKKLWFHTITHGYHASYLLTHLGIDLTNIFTKEINHALGLLRLFSEFSNEHVGDAVAFAAKIKEYPLSYNTGLLAGIAVDQMKAGSGKIDYHFLTQVGADLPGYIQQMANYIQQYSPGLTSVKPTLDKRKLESLRKKSIQLLSSLESLQNENDFFLPAKIVYYVDILRHVIYLSQSTLEQMKNLDESSQEVIRNNLAELKYKWLVPLFGLVDCIEDEALLAPGTLSKPLMAQLKPLYQLLIHYTSNVVKFSEKGRELVTIEDDKFIELRLEQTRQRIHKAQRHLVELEQAQEAFKFFFIILEKPQYAAHALIGLPPITKNALIKHYKHLQPYVKQLDKNLNNDIIRALTEESKWLSSFNPRSWLPHSHEKIKVAKALELKEKLKTLLSGDQATQQLHLKLNEDLIQSVYEQAECSLIPYVSETNQFSANEFEELNAHSDVGDGFHFGVDNFNNHQLINVEKLDSHQLFVLHEYYSEKIAKLKKAQKAYDKFYTIICLHHPNPLVEIDDEIKKQLAQLYSSFHAYIVDSLSASLGLANRDTEIIEALTNEAPSEEASRISTGYFRRSNRYLLSFFTFTLSSWQQRAKVLQALANKKLKQETESSSLIPDFTTTERADHLIKHRQYSTAISEFKESLFKLTGLFNDAIRKELEISFDLIGFFEPGAPFPVLKNRNQTLEQPQQVLGIKRLLNCLYHLEKTCEELEKLNEKSSQSIYVYHLVRAYNHVSDLIELATALSQDPHFKLLAVDLVNQAKKVYHTLIIGSEPYRKEPTTVAIPHQDKEIQYGSIWYSLNAFMLIPAHVAALLKQTSLSEKEVASISSHTKQVVLNIESVIESSDSYFKLFLKTPLMYRLFKELKHKLKQFSALTHDSVMGHLEEINTDLFARILLETDQWEDNLGLKPGQLSGPMKSMLDELYKGLLEPLGCISQKHIALLTNDSPITQRIEAITKRRLEAKAEKETQMPEYLLLKRLVQSLKHYENFTKPGLGPPQSADFIEFAKQELIDAFNKALPLLQKEHALISALDDDIKPNREIDGILSPFIPVDPFALQPKPQREQQLEATTANLEHYEKLKNLMNKIQSYTRLLASGFGPPSSPFILEIAKEGVIDAFNEAVPIFIQHKALLESLSGEVEPSPKIDAILSSHTIKELPQKDSNVTAPVQIMDKTHITAQCQLVYDYYHDLVKSPTKQKTAEEKKRSNIAAQCRLIYSYYKGRIKTCEIKEKTAQEKEVYLITLQKQQKLLKEKITTDYVNKTFKKQVESALGRKINLCHVKEEYNKNLNHYLSRNWKPTISRIGHETPDIEKFVKETVEEQVKTFDREFYKKYAHLEEIMIGIKQFEQYFEEAHAGLRNPHTSFETSASLQRKQQLVTRLKNIALNPYLSTEARIEKMCTIVTSHYQIGRKQYTFEELMLDHAKPHPFTFAWIAQLVRSFLQFFGLAPTPACYDLYDQLNDRIVNPPDQHRLNRYRIFNIVSPNRRYELPQPVLPDESTSVENLVATPG</sequence>
<evidence type="ECO:0000313" key="2">
    <source>
        <dbReference type="Proteomes" id="UP000054908"/>
    </source>
</evidence>
<evidence type="ECO:0000313" key="1">
    <source>
        <dbReference type="EMBL" id="KTD28041.1"/>
    </source>
</evidence>
<keyword evidence="2" id="KW-1185">Reference proteome</keyword>
<dbReference type="RefSeq" id="WP_058451885.1">
    <property type="nucleotide sequence ID" value="NZ_CAAAIB010000010.1"/>
</dbReference>
<dbReference type="PATRIC" id="fig|466.6.peg.1171"/>
<protein>
    <submittedName>
        <fullName evidence="1">SdhA, substrate of the Dot/Icm system</fullName>
    </submittedName>
</protein>
<name>A0A0W0W6S0_9GAMM</name>
<dbReference type="OrthoDB" id="5647347at2"/>
<reference evidence="1 2" key="1">
    <citation type="submission" date="2015-11" db="EMBL/GenBank/DDBJ databases">
        <title>Genomic analysis of 38 Legionella species identifies large and diverse effector repertoires.</title>
        <authorList>
            <person name="Burstein D."/>
            <person name="Amaro F."/>
            <person name="Zusman T."/>
            <person name="Lifshitz Z."/>
            <person name="Cohen O."/>
            <person name="Gilbert J.A."/>
            <person name="Pupko T."/>
            <person name="Shuman H.A."/>
            <person name="Segal G."/>
        </authorList>
    </citation>
    <scope>NUCLEOTIDE SEQUENCE [LARGE SCALE GENOMIC DNA]</scope>
    <source>
        <strain evidence="1 2">PX-1-G2-E2</strain>
    </source>
</reference>
<gene>
    <name evidence="1" type="primary">sdhA_1</name>
    <name evidence="1" type="ORF">Lmac_1100</name>
</gene>
<comment type="caution">
    <text evidence="1">The sequence shown here is derived from an EMBL/GenBank/DDBJ whole genome shotgun (WGS) entry which is preliminary data.</text>
</comment>
<accession>A0A0W0W6S0</accession>
<proteinExistence type="predicted"/>
<dbReference type="STRING" id="466.Lmac_1100"/>
<dbReference type="Proteomes" id="UP000054908">
    <property type="component" value="Unassembled WGS sequence"/>
</dbReference>